<dbReference type="GeneID" id="7202099"/>
<dbReference type="eggNOG" id="KOG1591">
    <property type="taxonomic scope" value="Eukaryota"/>
</dbReference>
<dbReference type="InParanoid" id="B7G237"/>
<dbReference type="STRING" id="556484.B7G237"/>
<dbReference type="GO" id="GO:0005783">
    <property type="term" value="C:endoplasmic reticulum"/>
    <property type="evidence" value="ECO:0007669"/>
    <property type="project" value="TreeGrafter"/>
</dbReference>
<evidence type="ECO:0000313" key="8">
    <source>
        <dbReference type="EMBL" id="EEC47231.1"/>
    </source>
</evidence>
<evidence type="ECO:0000256" key="2">
    <source>
        <dbReference type="ARBA" id="ARBA00022723"/>
    </source>
</evidence>
<feature type="domain" description="Fe2OG dioxygenase" evidence="7">
    <location>
        <begin position="91"/>
        <end position="220"/>
    </location>
</feature>
<evidence type="ECO:0000256" key="3">
    <source>
        <dbReference type="ARBA" id="ARBA00022964"/>
    </source>
</evidence>
<keyword evidence="9" id="KW-1185">Reference proteome</keyword>
<dbReference type="Pfam" id="PF13640">
    <property type="entry name" value="2OG-FeII_Oxy_3"/>
    <property type="match status" value="1"/>
</dbReference>
<dbReference type="Proteomes" id="UP000000759">
    <property type="component" value="Chromosome 12"/>
</dbReference>
<organism evidence="8 9">
    <name type="scientific">Phaeodactylum tricornutum (strain CCAP 1055/1)</name>
    <dbReference type="NCBI Taxonomy" id="556484"/>
    <lineage>
        <taxon>Eukaryota</taxon>
        <taxon>Sar</taxon>
        <taxon>Stramenopiles</taxon>
        <taxon>Ochrophyta</taxon>
        <taxon>Bacillariophyta</taxon>
        <taxon>Bacillariophyceae</taxon>
        <taxon>Bacillariophycidae</taxon>
        <taxon>Naviculales</taxon>
        <taxon>Phaeodactylaceae</taxon>
        <taxon>Phaeodactylum</taxon>
    </lineage>
</organism>
<comment type="cofactor">
    <cofactor evidence="1">
        <name>L-ascorbate</name>
        <dbReference type="ChEBI" id="CHEBI:38290"/>
    </cofactor>
</comment>
<accession>B7G237</accession>
<evidence type="ECO:0000256" key="1">
    <source>
        <dbReference type="ARBA" id="ARBA00001961"/>
    </source>
</evidence>
<dbReference type="RefSeq" id="XP_002181308.1">
    <property type="nucleotide sequence ID" value="XM_002181272.1"/>
</dbReference>
<dbReference type="PANTHER" id="PTHR10869:SF246">
    <property type="entry name" value="TRANSMEMBRANE PROLYL 4-HYDROXYLASE"/>
    <property type="match status" value="1"/>
</dbReference>
<evidence type="ECO:0000313" key="9">
    <source>
        <dbReference type="Proteomes" id="UP000000759"/>
    </source>
</evidence>
<gene>
    <name evidence="8" type="ORF">PHATRDRAFT_13557</name>
</gene>
<dbReference type="AlphaFoldDB" id="B7G237"/>
<dbReference type="InterPro" id="IPR005123">
    <property type="entry name" value="Oxoglu/Fe-dep_dioxygenase_dom"/>
</dbReference>
<sequence length="226" mass="25842">MSRAVTLETLSLVPLVLSVEGFLSDDECTYIQETAEPHMEYSEVTLMDKDQGRPASDFRTSQSAFIRAHDDAILTDIDYRTASLVRIPRRHQEDVQVLRYDVTEKYDSHADYFDPALYTKDKRTLALIRNGHRNRMATVFWYLSDVEKGGETVFPRFNGAQETSMKDCKTGLKVKPEKGKVIIFYSMTPDGALDEYSLHGACPVQKGTKWAANKWVWNEPMQFVPS</sequence>
<evidence type="ECO:0000256" key="5">
    <source>
        <dbReference type="ARBA" id="ARBA00023004"/>
    </source>
</evidence>
<dbReference type="GO" id="GO:0031418">
    <property type="term" value="F:L-ascorbic acid binding"/>
    <property type="evidence" value="ECO:0007669"/>
    <property type="project" value="InterPro"/>
</dbReference>
<dbReference type="HOGENOM" id="CLU_042988_0_0_1"/>
<dbReference type="SMART" id="SM00702">
    <property type="entry name" value="P4Hc"/>
    <property type="match status" value="1"/>
</dbReference>
<protein>
    <submittedName>
        <fullName evidence="8">Proly 4-hydroxylase</fullName>
    </submittedName>
</protein>
<dbReference type="GO" id="GO:0005506">
    <property type="term" value="F:iron ion binding"/>
    <property type="evidence" value="ECO:0007669"/>
    <property type="project" value="InterPro"/>
</dbReference>
<reference evidence="9" key="2">
    <citation type="submission" date="2008-08" db="EMBL/GenBank/DDBJ databases">
        <authorList>
            <consortium name="Diatom Consortium"/>
            <person name="Grigoriev I."/>
            <person name="Grimwood J."/>
            <person name="Kuo A."/>
            <person name="Otillar R.P."/>
            <person name="Salamov A."/>
            <person name="Detter J.C."/>
            <person name="Lindquist E."/>
            <person name="Shapiro H."/>
            <person name="Lucas S."/>
            <person name="Glavina del Rio T."/>
            <person name="Pitluck S."/>
            <person name="Rokhsar D."/>
            <person name="Bowler C."/>
        </authorList>
    </citation>
    <scope>GENOME REANNOTATION</scope>
    <source>
        <strain evidence="9">CCAP 1055/1</strain>
    </source>
</reference>
<keyword evidence="6" id="KW-0732">Signal</keyword>
<dbReference type="InterPro" id="IPR006620">
    <property type="entry name" value="Pro_4_hyd_alph"/>
</dbReference>
<keyword evidence="5" id="KW-0408">Iron</keyword>
<dbReference type="PaxDb" id="2850-Phatr13557"/>
<dbReference type="InterPro" id="IPR044862">
    <property type="entry name" value="Pro_4_hyd_alph_FE2OG_OXY"/>
</dbReference>
<feature type="signal peptide" evidence="6">
    <location>
        <begin position="1"/>
        <end position="18"/>
    </location>
</feature>
<dbReference type="KEGG" id="pti:PHATRDRAFT_13557"/>
<dbReference type="Gene3D" id="2.60.120.620">
    <property type="entry name" value="q2cbj1_9rhob like domain"/>
    <property type="match status" value="1"/>
</dbReference>
<dbReference type="OrthoDB" id="420380at2759"/>
<evidence type="ECO:0000256" key="4">
    <source>
        <dbReference type="ARBA" id="ARBA00023002"/>
    </source>
</evidence>
<name>B7G237_PHATC</name>
<keyword evidence="4" id="KW-0560">Oxidoreductase</keyword>
<evidence type="ECO:0000259" key="7">
    <source>
        <dbReference type="PROSITE" id="PS51471"/>
    </source>
</evidence>
<dbReference type="GO" id="GO:0004656">
    <property type="term" value="F:procollagen-proline 4-dioxygenase activity"/>
    <property type="evidence" value="ECO:0007669"/>
    <property type="project" value="TreeGrafter"/>
</dbReference>
<keyword evidence="3" id="KW-0223">Dioxygenase</keyword>
<dbReference type="PROSITE" id="PS51471">
    <property type="entry name" value="FE2OG_OXY"/>
    <property type="match status" value="1"/>
</dbReference>
<evidence type="ECO:0000256" key="6">
    <source>
        <dbReference type="SAM" id="SignalP"/>
    </source>
</evidence>
<dbReference type="PANTHER" id="PTHR10869">
    <property type="entry name" value="PROLYL 4-HYDROXYLASE ALPHA SUBUNIT"/>
    <property type="match status" value="1"/>
</dbReference>
<keyword evidence="2" id="KW-0479">Metal-binding</keyword>
<dbReference type="EMBL" id="CM000614">
    <property type="protein sequence ID" value="EEC47231.1"/>
    <property type="molecule type" value="Genomic_DNA"/>
</dbReference>
<feature type="chain" id="PRO_5002855632" evidence="6">
    <location>
        <begin position="19"/>
        <end position="226"/>
    </location>
</feature>
<reference evidence="8 9" key="1">
    <citation type="journal article" date="2008" name="Nature">
        <title>The Phaeodactylum genome reveals the evolutionary history of diatom genomes.</title>
        <authorList>
            <person name="Bowler C."/>
            <person name="Allen A.E."/>
            <person name="Badger J.H."/>
            <person name="Grimwood J."/>
            <person name="Jabbari K."/>
            <person name="Kuo A."/>
            <person name="Maheswari U."/>
            <person name="Martens C."/>
            <person name="Maumus F."/>
            <person name="Otillar R.P."/>
            <person name="Rayko E."/>
            <person name="Salamov A."/>
            <person name="Vandepoele K."/>
            <person name="Beszteri B."/>
            <person name="Gruber A."/>
            <person name="Heijde M."/>
            <person name="Katinka M."/>
            <person name="Mock T."/>
            <person name="Valentin K."/>
            <person name="Verret F."/>
            <person name="Berges J.A."/>
            <person name="Brownlee C."/>
            <person name="Cadoret J.P."/>
            <person name="Chiovitti A."/>
            <person name="Choi C.J."/>
            <person name="Coesel S."/>
            <person name="De Martino A."/>
            <person name="Detter J.C."/>
            <person name="Durkin C."/>
            <person name="Falciatore A."/>
            <person name="Fournet J."/>
            <person name="Haruta M."/>
            <person name="Huysman M.J."/>
            <person name="Jenkins B.D."/>
            <person name="Jiroutova K."/>
            <person name="Jorgensen R.E."/>
            <person name="Joubert Y."/>
            <person name="Kaplan A."/>
            <person name="Kroger N."/>
            <person name="Kroth P.G."/>
            <person name="La Roche J."/>
            <person name="Lindquist E."/>
            <person name="Lommer M."/>
            <person name="Martin-Jezequel V."/>
            <person name="Lopez P.J."/>
            <person name="Lucas S."/>
            <person name="Mangogna M."/>
            <person name="McGinnis K."/>
            <person name="Medlin L.K."/>
            <person name="Montsant A."/>
            <person name="Oudot-Le Secq M.P."/>
            <person name="Napoli C."/>
            <person name="Obornik M."/>
            <person name="Parker M.S."/>
            <person name="Petit J.L."/>
            <person name="Porcel B.M."/>
            <person name="Poulsen N."/>
            <person name="Robison M."/>
            <person name="Rychlewski L."/>
            <person name="Rynearson T.A."/>
            <person name="Schmutz J."/>
            <person name="Shapiro H."/>
            <person name="Siaut M."/>
            <person name="Stanley M."/>
            <person name="Sussman M.R."/>
            <person name="Taylor A.R."/>
            <person name="Vardi A."/>
            <person name="von Dassow P."/>
            <person name="Vyverman W."/>
            <person name="Willis A."/>
            <person name="Wyrwicz L.S."/>
            <person name="Rokhsar D.S."/>
            <person name="Weissenbach J."/>
            <person name="Armbrust E.V."/>
            <person name="Green B.R."/>
            <person name="Van de Peer Y."/>
            <person name="Grigoriev I.V."/>
        </authorList>
    </citation>
    <scope>NUCLEOTIDE SEQUENCE [LARGE SCALE GENOMIC DNA]</scope>
    <source>
        <strain evidence="8 9">CCAP 1055/1</strain>
    </source>
</reference>
<dbReference type="InterPro" id="IPR045054">
    <property type="entry name" value="P4HA-like"/>
</dbReference>
<proteinExistence type="predicted"/>